<dbReference type="InterPro" id="IPR036291">
    <property type="entry name" value="NAD(P)-bd_dom_sf"/>
</dbReference>
<dbReference type="STRING" id="535712.A4Z71_06180"/>
<dbReference type="PANTHER" id="PTHR43000">
    <property type="entry name" value="DTDP-D-GLUCOSE 4,6-DEHYDRATASE-RELATED"/>
    <property type="match status" value="1"/>
</dbReference>
<gene>
    <name evidence="2" type="ORF">A4Z71_06180</name>
</gene>
<dbReference type="SUPFAM" id="SSF51735">
    <property type="entry name" value="NAD(P)-binding Rossmann-fold domains"/>
    <property type="match status" value="1"/>
</dbReference>
<name>A0A1D9E0G3_9MICO</name>
<dbReference type="RefSeq" id="WP_070955031.1">
    <property type="nucleotide sequence ID" value="NZ_CP015208.1"/>
</dbReference>
<evidence type="ECO:0000259" key="1">
    <source>
        <dbReference type="Pfam" id="PF16363"/>
    </source>
</evidence>
<keyword evidence="3" id="KW-1185">Reference proteome</keyword>
<dbReference type="OrthoDB" id="9801785at2"/>
<protein>
    <submittedName>
        <fullName evidence="2">NAD-dependent dehydratase</fullName>
    </submittedName>
</protein>
<dbReference type="Gene3D" id="3.40.50.720">
    <property type="entry name" value="NAD(P)-binding Rossmann-like Domain"/>
    <property type="match status" value="1"/>
</dbReference>
<dbReference type="InterPro" id="IPR045869">
    <property type="entry name" value="Arna-like_SDR_e"/>
</dbReference>
<proteinExistence type="predicted"/>
<accession>A0A1D9E0G3</accession>
<feature type="domain" description="NAD(P)-binding" evidence="1">
    <location>
        <begin position="5"/>
        <end position="303"/>
    </location>
</feature>
<evidence type="ECO:0000313" key="2">
    <source>
        <dbReference type="EMBL" id="AOY56531.1"/>
    </source>
</evidence>
<organism evidence="2 3">
    <name type="scientific">Candidatus Rhodoluna planktonica</name>
    <dbReference type="NCBI Taxonomy" id="535712"/>
    <lineage>
        <taxon>Bacteria</taxon>
        <taxon>Bacillati</taxon>
        <taxon>Actinomycetota</taxon>
        <taxon>Actinomycetes</taxon>
        <taxon>Micrococcales</taxon>
        <taxon>Microbacteriaceae</taxon>
        <taxon>Luna cluster</taxon>
        <taxon>Luna-1 subcluster</taxon>
        <taxon>Rhodoluna</taxon>
    </lineage>
</organism>
<dbReference type="KEGG" id="rpla:A4Z71_06180"/>
<dbReference type="AlphaFoldDB" id="A0A1D9E0G3"/>
<evidence type="ECO:0000313" key="3">
    <source>
        <dbReference type="Proteomes" id="UP000243784"/>
    </source>
</evidence>
<sequence>MKVFLTGADGFIGSHLAEELVRSGHQVRALCIYNSIGSHGWLDTIDKDVKANMEIVMGDIRDPYHMAQLAKGQQAIMHLAALIAIPFSYVAPDLYVQTNIQGTLNLLNAARDAGIERFIHTSTSEVYGTAQYVPMDEGHVLQGQSPYSASKIGADMMVKSFYTSFELPTLTIRPFNTYGPRQSARAVIPTIISQLAAGKKEINLGSLTPTRDFTYVTDTAKGFERALHASTGFGEVTNLGVGFEVTIGQTFDIINELMGAGAVATEDPNRIRPANSEVERLFSNNEKAKTVLGWEPEIKGVEGFRAGLAKTIDWFTNPVNLAKYRPDEYTV</sequence>
<dbReference type="Pfam" id="PF16363">
    <property type="entry name" value="GDP_Man_Dehyd"/>
    <property type="match status" value="1"/>
</dbReference>
<dbReference type="CDD" id="cd05257">
    <property type="entry name" value="Arna_like_SDR_e"/>
    <property type="match status" value="1"/>
</dbReference>
<dbReference type="InterPro" id="IPR016040">
    <property type="entry name" value="NAD(P)-bd_dom"/>
</dbReference>
<dbReference type="Proteomes" id="UP000243784">
    <property type="component" value="Chromosome"/>
</dbReference>
<dbReference type="GO" id="GO:0016831">
    <property type="term" value="F:carboxy-lyase activity"/>
    <property type="evidence" value="ECO:0007669"/>
    <property type="project" value="InterPro"/>
</dbReference>
<dbReference type="EMBL" id="CP015208">
    <property type="protein sequence ID" value="AOY56531.1"/>
    <property type="molecule type" value="Genomic_DNA"/>
</dbReference>
<reference evidence="2 3" key="1">
    <citation type="journal article" date="2016" name="Biochim. Biophys. Acta">
        <title>Photochemical characterization of actinorhodopsin and its functional existence in the natural host.</title>
        <authorList>
            <person name="Nakamura S."/>
            <person name="Kikukawa T."/>
            <person name="Tamogami J."/>
            <person name="Kamiya M."/>
            <person name="Aizawa T."/>
            <person name="Hahn M.W."/>
            <person name="Ihara K."/>
            <person name="Kamo N."/>
            <person name="Demura M."/>
        </authorList>
    </citation>
    <scope>NUCLEOTIDE SEQUENCE [LARGE SCALE GENOMIC DNA]</scope>
    <source>
        <strain evidence="2 3">MWH-Dar1</strain>
    </source>
</reference>